<keyword evidence="3" id="KW-1185">Reference proteome</keyword>
<keyword evidence="1" id="KW-1133">Transmembrane helix</keyword>
<keyword evidence="1" id="KW-0472">Membrane</keyword>
<evidence type="ECO:0000256" key="1">
    <source>
        <dbReference type="SAM" id="Phobius"/>
    </source>
</evidence>
<feature type="transmembrane region" description="Helical" evidence="1">
    <location>
        <begin position="102"/>
        <end position="119"/>
    </location>
</feature>
<protein>
    <submittedName>
        <fullName evidence="2">Uncharacterized protein</fullName>
    </submittedName>
</protein>
<evidence type="ECO:0000313" key="2">
    <source>
        <dbReference type="EMBL" id="NYJ00829.1"/>
    </source>
</evidence>
<feature type="transmembrane region" description="Helical" evidence="1">
    <location>
        <begin position="37"/>
        <end position="57"/>
    </location>
</feature>
<organism evidence="2 3">
    <name type="scientific">Nocardioides thalensis</name>
    <dbReference type="NCBI Taxonomy" id="1914755"/>
    <lineage>
        <taxon>Bacteria</taxon>
        <taxon>Bacillati</taxon>
        <taxon>Actinomycetota</taxon>
        <taxon>Actinomycetes</taxon>
        <taxon>Propionibacteriales</taxon>
        <taxon>Nocardioidaceae</taxon>
        <taxon>Nocardioides</taxon>
    </lineage>
</organism>
<dbReference type="RefSeq" id="WP_179667369.1">
    <property type="nucleotide sequence ID" value="NZ_JACCFP010000001.1"/>
</dbReference>
<sequence>MTDDTRKDTEGKRAAVTGANTTVLTVARIRGIVARTLWMICLALALVLAFAAFSFALKANPDNALVQGIQDFADSWVDLGFFDLDNPVKQFENPNGDVKTALFNYGIAAVVYLIVGRFLERIIRP</sequence>
<keyword evidence="1" id="KW-0812">Transmembrane</keyword>
<gene>
    <name evidence="2" type="ORF">HNR19_001527</name>
</gene>
<proteinExistence type="predicted"/>
<comment type="caution">
    <text evidence="2">The sequence shown here is derived from an EMBL/GenBank/DDBJ whole genome shotgun (WGS) entry which is preliminary data.</text>
</comment>
<dbReference type="AlphaFoldDB" id="A0A853C0D2"/>
<dbReference type="Proteomes" id="UP000530424">
    <property type="component" value="Unassembled WGS sequence"/>
</dbReference>
<dbReference type="EMBL" id="JACCFP010000001">
    <property type="protein sequence ID" value="NYJ00829.1"/>
    <property type="molecule type" value="Genomic_DNA"/>
</dbReference>
<reference evidence="2 3" key="1">
    <citation type="submission" date="2020-07" db="EMBL/GenBank/DDBJ databases">
        <title>Sequencing the genomes of 1000 actinobacteria strains.</title>
        <authorList>
            <person name="Klenk H.-P."/>
        </authorList>
    </citation>
    <scope>NUCLEOTIDE SEQUENCE [LARGE SCALE GENOMIC DNA]</scope>
    <source>
        <strain evidence="2 3">DSM 103833</strain>
    </source>
</reference>
<name>A0A853C0D2_9ACTN</name>
<accession>A0A853C0D2</accession>
<evidence type="ECO:0000313" key="3">
    <source>
        <dbReference type="Proteomes" id="UP000530424"/>
    </source>
</evidence>